<dbReference type="PANTHER" id="PTHR12049">
    <property type="entry name" value="PROTEIN ARGININE METHYLTRANSFERASE NDUFAF7, MITOCHONDRIAL"/>
    <property type="match status" value="1"/>
</dbReference>
<keyword evidence="4" id="KW-1185">Reference proteome</keyword>
<dbReference type="Pfam" id="PF02636">
    <property type="entry name" value="Methyltransf_28"/>
    <property type="match status" value="1"/>
</dbReference>
<gene>
    <name evidence="3" type="ORF">IQ235_17715</name>
</gene>
<dbReference type="Proteomes" id="UP000621799">
    <property type="component" value="Unassembled WGS sequence"/>
</dbReference>
<evidence type="ECO:0000256" key="2">
    <source>
        <dbReference type="ARBA" id="ARBA00022679"/>
    </source>
</evidence>
<dbReference type="GO" id="GO:0032259">
    <property type="term" value="P:methylation"/>
    <property type="evidence" value="ECO:0007669"/>
    <property type="project" value="UniProtKB-KW"/>
</dbReference>
<dbReference type="EMBL" id="JADEXN010000394">
    <property type="protein sequence ID" value="MBE9042603.1"/>
    <property type="molecule type" value="Genomic_DNA"/>
</dbReference>
<evidence type="ECO:0000313" key="3">
    <source>
        <dbReference type="EMBL" id="MBE9042603.1"/>
    </source>
</evidence>
<dbReference type="GO" id="GO:0035243">
    <property type="term" value="F:protein-arginine omega-N symmetric methyltransferase activity"/>
    <property type="evidence" value="ECO:0007669"/>
    <property type="project" value="TreeGrafter"/>
</dbReference>
<dbReference type="InterPro" id="IPR038375">
    <property type="entry name" value="NDUFAF7_sf"/>
</dbReference>
<dbReference type="RefSeq" id="WP_264322762.1">
    <property type="nucleotide sequence ID" value="NZ_JADEXN010000394.1"/>
</dbReference>
<dbReference type="InterPro" id="IPR003788">
    <property type="entry name" value="NDUFAF7"/>
</dbReference>
<reference evidence="3" key="1">
    <citation type="submission" date="2020-10" db="EMBL/GenBank/DDBJ databases">
        <authorList>
            <person name="Castelo-Branco R."/>
            <person name="Eusebio N."/>
            <person name="Adriana R."/>
            <person name="Vieira A."/>
            <person name="Brugerolle De Fraissinette N."/>
            <person name="Rezende De Castro R."/>
            <person name="Schneider M.P."/>
            <person name="Vasconcelos V."/>
            <person name="Leao P.N."/>
        </authorList>
    </citation>
    <scope>NUCLEOTIDE SEQUENCE</scope>
    <source>
        <strain evidence="3">LEGE 11467</strain>
    </source>
</reference>
<keyword evidence="2" id="KW-0808">Transferase</keyword>
<keyword evidence="1 3" id="KW-0489">Methyltransferase</keyword>
<dbReference type="SUPFAM" id="SSF53335">
    <property type="entry name" value="S-adenosyl-L-methionine-dependent methyltransferases"/>
    <property type="match status" value="1"/>
</dbReference>
<sequence>MTSNPSLCQFIDRHIQQSAQRRITFAEYMNWVLYHPQYGYYNGKGKLGAPGDFVTSVHLCSDFGETLAEQFFQMWQVLGCPKPFHLMEMGAGQGILAGDILTYIQQKHLDFFDAIEYIIVEKSSALKKEQEQRLKRQFQTISIRWCEWEEIPPNSIIGCCFSNELVDAFPVHQFVVNGGKLQEIYVTTSSEISEKTEENGAQFSESIGELSTPKIDRYFQTMGIDLSTYPDGFRSEVNLAALDWIETVAGRLQRGYLLTIDYGHNARRYYSLGRSSGTLQCYYQHRYHDNPYINVGHQDITAHVNFTALEQQGEQCGLSTVGFTQQGLFLMALGWGERLSTLGRQDASGDGRTATARDIATIMQRRQVLHSLIDPMGLGGFGVLVQSRGLSETEKGQMLTGLTEPTGSMTSG</sequence>
<name>A0A928W0F1_9CYAN</name>
<protein>
    <submittedName>
        <fullName evidence="3">Class I SAM-dependent methyltransferase</fullName>
    </submittedName>
</protein>
<dbReference type="AlphaFoldDB" id="A0A928W0F1"/>
<organism evidence="3 4">
    <name type="scientific">Zarconia navalis LEGE 11467</name>
    <dbReference type="NCBI Taxonomy" id="1828826"/>
    <lineage>
        <taxon>Bacteria</taxon>
        <taxon>Bacillati</taxon>
        <taxon>Cyanobacteriota</taxon>
        <taxon>Cyanophyceae</taxon>
        <taxon>Oscillatoriophycideae</taxon>
        <taxon>Oscillatoriales</taxon>
        <taxon>Oscillatoriales incertae sedis</taxon>
        <taxon>Zarconia</taxon>
        <taxon>Zarconia navalis</taxon>
    </lineage>
</organism>
<comment type="caution">
    <text evidence="3">The sequence shown here is derived from an EMBL/GenBank/DDBJ whole genome shotgun (WGS) entry which is preliminary data.</text>
</comment>
<accession>A0A928W0F1</accession>
<proteinExistence type="predicted"/>
<dbReference type="PANTHER" id="PTHR12049:SF7">
    <property type="entry name" value="PROTEIN ARGININE METHYLTRANSFERASE NDUFAF7, MITOCHONDRIAL"/>
    <property type="match status" value="1"/>
</dbReference>
<evidence type="ECO:0000313" key="4">
    <source>
        <dbReference type="Proteomes" id="UP000621799"/>
    </source>
</evidence>
<dbReference type="InterPro" id="IPR029063">
    <property type="entry name" value="SAM-dependent_MTases_sf"/>
</dbReference>
<dbReference type="Gene3D" id="3.40.50.12710">
    <property type="match status" value="1"/>
</dbReference>
<evidence type="ECO:0000256" key="1">
    <source>
        <dbReference type="ARBA" id="ARBA00022603"/>
    </source>
</evidence>